<feature type="region of interest" description="Disordered" evidence="1">
    <location>
        <begin position="1"/>
        <end position="21"/>
    </location>
</feature>
<feature type="region of interest" description="Disordered" evidence="1">
    <location>
        <begin position="36"/>
        <end position="71"/>
    </location>
</feature>
<feature type="compositionally biased region" description="Acidic residues" evidence="1">
    <location>
        <begin position="1"/>
        <end position="17"/>
    </location>
</feature>
<organism evidence="2 3">
    <name type="scientific">Dufourea novaeangliae</name>
    <name type="common">Sweat bee</name>
    <dbReference type="NCBI Taxonomy" id="178035"/>
    <lineage>
        <taxon>Eukaryota</taxon>
        <taxon>Metazoa</taxon>
        <taxon>Ecdysozoa</taxon>
        <taxon>Arthropoda</taxon>
        <taxon>Hexapoda</taxon>
        <taxon>Insecta</taxon>
        <taxon>Pterygota</taxon>
        <taxon>Neoptera</taxon>
        <taxon>Endopterygota</taxon>
        <taxon>Hymenoptera</taxon>
        <taxon>Apocrita</taxon>
        <taxon>Aculeata</taxon>
        <taxon>Apoidea</taxon>
        <taxon>Anthophila</taxon>
        <taxon>Halictidae</taxon>
        <taxon>Rophitinae</taxon>
        <taxon>Dufourea</taxon>
    </lineage>
</organism>
<name>A0A154PK28_DUFNO</name>
<proteinExistence type="predicted"/>
<evidence type="ECO:0000313" key="2">
    <source>
        <dbReference type="EMBL" id="KZC12195.1"/>
    </source>
</evidence>
<dbReference type="EMBL" id="KQ434943">
    <property type="protein sequence ID" value="KZC12195.1"/>
    <property type="molecule type" value="Genomic_DNA"/>
</dbReference>
<dbReference type="Proteomes" id="UP000076502">
    <property type="component" value="Unassembled WGS sequence"/>
</dbReference>
<dbReference type="AlphaFoldDB" id="A0A154PK28"/>
<evidence type="ECO:0000313" key="3">
    <source>
        <dbReference type="Proteomes" id="UP000076502"/>
    </source>
</evidence>
<accession>A0A154PK28</accession>
<evidence type="ECO:0000256" key="1">
    <source>
        <dbReference type="SAM" id="MobiDB-lite"/>
    </source>
</evidence>
<feature type="region of interest" description="Disordered" evidence="1">
    <location>
        <begin position="242"/>
        <end position="282"/>
    </location>
</feature>
<sequence>MERYEEEAEDSDNETDPEQLLNEWLGELDSLTVVEYDTENPGGKGGQLGRGTKDQILDGSNSFGESQRSTEHADDFKASECLGQTVFVRGTVAAALKINYAPFVPVMAHERNEFARSVNIVLPRHCDSSFPLSRRWKRASDAAQKGRGHGTTKREEVTVGTTKTTTVLVGEYEGQEKKGDKWNRDAVSGTRQHECKERERSHFWLPLVTRPLSFSRSFVLFLGLSGHGRQLPFSVLALNMEREERSRGEEGLNTCREGRKERSSRSADRIASMEEVEADGMR</sequence>
<reference evidence="2 3" key="1">
    <citation type="submission" date="2015-07" db="EMBL/GenBank/DDBJ databases">
        <title>The genome of Dufourea novaeangliae.</title>
        <authorList>
            <person name="Pan H."/>
            <person name="Kapheim K."/>
        </authorList>
    </citation>
    <scope>NUCLEOTIDE SEQUENCE [LARGE SCALE GENOMIC DNA]</scope>
    <source>
        <strain evidence="2">0120121106</strain>
        <tissue evidence="2">Whole body</tissue>
    </source>
</reference>
<feature type="compositionally biased region" description="Polar residues" evidence="1">
    <location>
        <begin position="58"/>
        <end position="67"/>
    </location>
</feature>
<gene>
    <name evidence="2" type="ORF">WN55_03709</name>
</gene>
<keyword evidence="3" id="KW-1185">Reference proteome</keyword>
<protein>
    <submittedName>
        <fullName evidence="2">Uncharacterized protein</fullName>
    </submittedName>
</protein>
<feature type="compositionally biased region" description="Basic and acidic residues" evidence="1">
    <location>
        <begin position="242"/>
        <end position="272"/>
    </location>
</feature>